<dbReference type="Gene3D" id="3.40.80.10">
    <property type="entry name" value="Peptidoglycan recognition protein-like"/>
    <property type="match status" value="1"/>
</dbReference>
<dbReference type="AlphaFoldDB" id="A0ABD2P0C6"/>
<evidence type="ECO:0000256" key="1">
    <source>
        <dbReference type="ARBA" id="ARBA00007553"/>
    </source>
</evidence>
<feature type="transmembrane region" description="Helical" evidence="4">
    <location>
        <begin position="109"/>
        <end position="131"/>
    </location>
</feature>
<keyword evidence="4" id="KW-0472">Membrane</keyword>
<name>A0ABD2P0C6_9CUCU</name>
<dbReference type="PANTHER" id="PTHR11022:SF74">
    <property type="entry name" value="PEPTIDOGLYCAN-RECOGNITION PROTEIN SA"/>
    <property type="match status" value="1"/>
</dbReference>
<accession>A0ABD2P0C6</accession>
<keyword evidence="2" id="KW-0399">Innate immunity</keyword>
<feature type="domain" description="Peptidoglycan recognition protein family" evidence="6">
    <location>
        <begin position="164"/>
        <end position="302"/>
    </location>
</feature>
<comment type="caution">
    <text evidence="7">The sequence shown here is derived from an EMBL/GenBank/DDBJ whole genome shotgun (WGS) entry which is preliminary data.</text>
</comment>
<keyword evidence="3" id="KW-0391">Immunity</keyword>
<gene>
    <name evidence="7" type="ORF">HHI36_018444</name>
</gene>
<keyword evidence="8" id="KW-1185">Reference proteome</keyword>
<dbReference type="GO" id="GO:0045087">
    <property type="term" value="P:innate immune response"/>
    <property type="evidence" value="ECO:0007669"/>
    <property type="project" value="UniProtKB-KW"/>
</dbReference>
<dbReference type="Pfam" id="PF01510">
    <property type="entry name" value="Amidase_2"/>
    <property type="match status" value="1"/>
</dbReference>
<dbReference type="InterPro" id="IPR036505">
    <property type="entry name" value="Amidase/PGRP_sf"/>
</dbReference>
<feature type="domain" description="N-acetylmuramoyl-L-alanine amidase" evidence="5">
    <location>
        <begin position="176"/>
        <end position="312"/>
    </location>
</feature>
<sequence length="356" mass="39721">MTDQLMAHSNDSNTSENHLEIIQNPVNIANERVVNLSNAVVSIDNSRDVVIGNAFHHYHGPVTLQQIAPSIPQAIVTNSNELSPSSVEHLVSEDKLQTKNKVPFSRKNAILCATLICSSFVLLVISLLLYLPNSKNHINGTDKPKIELNGTTSSSFGESGFNQCQVIEEEEWGIKRNLEDIILKHPVPLVIISHSDTPFCNNFQKCQSRIAQIQEYHLSLGSPDIGYNFIIGGDGRIYVGRGWNARNFHIGNHSIGLNFIGNYFRDELSPKMIECAKAILNYGVESGKLTQDYILVAHNQTKLRGGGTLSPGPNIYREIKKWPHFFGDRLDWNFLYGVKGLCSKSENNSQFKCEDS</sequence>
<dbReference type="SMART" id="SM00701">
    <property type="entry name" value="PGRP"/>
    <property type="match status" value="1"/>
</dbReference>
<comment type="similarity">
    <text evidence="1">Belongs to the N-acetylmuramoyl-L-alanine amidase 2 family.</text>
</comment>
<dbReference type="EMBL" id="JABFTP020000165">
    <property type="protein sequence ID" value="KAL3284286.1"/>
    <property type="molecule type" value="Genomic_DNA"/>
</dbReference>
<dbReference type="Proteomes" id="UP001516400">
    <property type="component" value="Unassembled WGS sequence"/>
</dbReference>
<evidence type="ECO:0000259" key="6">
    <source>
        <dbReference type="SMART" id="SM00701"/>
    </source>
</evidence>
<keyword evidence="4" id="KW-0812">Transmembrane</keyword>
<organism evidence="7 8">
    <name type="scientific">Cryptolaemus montrouzieri</name>
    <dbReference type="NCBI Taxonomy" id="559131"/>
    <lineage>
        <taxon>Eukaryota</taxon>
        <taxon>Metazoa</taxon>
        <taxon>Ecdysozoa</taxon>
        <taxon>Arthropoda</taxon>
        <taxon>Hexapoda</taxon>
        <taxon>Insecta</taxon>
        <taxon>Pterygota</taxon>
        <taxon>Neoptera</taxon>
        <taxon>Endopterygota</taxon>
        <taxon>Coleoptera</taxon>
        <taxon>Polyphaga</taxon>
        <taxon>Cucujiformia</taxon>
        <taxon>Coccinelloidea</taxon>
        <taxon>Coccinellidae</taxon>
        <taxon>Scymninae</taxon>
        <taxon>Scymnini</taxon>
        <taxon>Cryptolaemus</taxon>
    </lineage>
</organism>
<reference evidence="7 8" key="1">
    <citation type="journal article" date="2021" name="BMC Biol.">
        <title>Horizontally acquired antibacterial genes associated with adaptive radiation of ladybird beetles.</title>
        <authorList>
            <person name="Li H.S."/>
            <person name="Tang X.F."/>
            <person name="Huang Y.H."/>
            <person name="Xu Z.Y."/>
            <person name="Chen M.L."/>
            <person name="Du X.Y."/>
            <person name="Qiu B.Y."/>
            <person name="Chen P.T."/>
            <person name="Zhang W."/>
            <person name="Slipinski A."/>
            <person name="Escalona H.E."/>
            <person name="Waterhouse R.M."/>
            <person name="Zwick A."/>
            <person name="Pang H."/>
        </authorList>
    </citation>
    <scope>NUCLEOTIDE SEQUENCE [LARGE SCALE GENOMIC DNA]</scope>
    <source>
        <strain evidence="7">SYSU2018</strain>
    </source>
</reference>
<proteinExistence type="inferred from homology"/>
<dbReference type="InterPro" id="IPR015510">
    <property type="entry name" value="PGRP"/>
</dbReference>
<evidence type="ECO:0000313" key="7">
    <source>
        <dbReference type="EMBL" id="KAL3284286.1"/>
    </source>
</evidence>
<evidence type="ECO:0000259" key="5">
    <source>
        <dbReference type="SMART" id="SM00644"/>
    </source>
</evidence>
<keyword evidence="4" id="KW-1133">Transmembrane helix</keyword>
<evidence type="ECO:0000256" key="3">
    <source>
        <dbReference type="ARBA" id="ARBA00022859"/>
    </source>
</evidence>
<evidence type="ECO:0000313" key="8">
    <source>
        <dbReference type="Proteomes" id="UP001516400"/>
    </source>
</evidence>
<dbReference type="SUPFAM" id="SSF55846">
    <property type="entry name" value="N-acetylmuramoyl-L-alanine amidase-like"/>
    <property type="match status" value="1"/>
</dbReference>
<dbReference type="InterPro" id="IPR006619">
    <property type="entry name" value="PGRP_domain_met/bac"/>
</dbReference>
<evidence type="ECO:0000256" key="2">
    <source>
        <dbReference type="ARBA" id="ARBA00022588"/>
    </source>
</evidence>
<dbReference type="PANTHER" id="PTHR11022">
    <property type="entry name" value="PEPTIDOGLYCAN RECOGNITION PROTEIN"/>
    <property type="match status" value="1"/>
</dbReference>
<protein>
    <submittedName>
        <fullName evidence="7">Uncharacterized protein</fullName>
    </submittedName>
</protein>
<dbReference type="InterPro" id="IPR002502">
    <property type="entry name" value="Amidase_domain"/>
</dbReference>
<dbReference type="CDD" id="cd06583">
    <property type="entry name" value="PGRP"/>
    <property type="match status" value="1"/>
</dbReference>
<dbReference type="SMART" id="SM00644">
    <property type="entry name" value="Ami_2"/>
    <property type="match status" value="1"/>
</dbReference>
<evidence type="ECO:0000256" key="4">
    <source>
        <dbReference type="SAM" id="Phobius"/>
    </source>
</evidence>